<evidence type="ECO:0000256" key="1">
    <source>
        <dbReference type="ARBA" id="ARBA00004370"/>
    </source>
</evidence>
<evidence type="ECO:0000256" key="3">
    <source>
        <dbReference type="SAM" id="MobiDB-lite"/>
    </source>
</evidence>
<dbReference type="Proteomes" id="UP001298593">
    <property type="component" value="Unassembled WGS sequence"/>
</dbReference>
<keyword evidence="4" id="KW-0812">Transmembrane</keyword>
<sequence>MLKLNRSNSKDVLELITEHDEDTATATDQRTKPAETENDAEIVATGDAEEGIEEPEPEDADPQNADADESPRQPRSRRLLQRALVGLGALALVTAISLAGFFGWQVKEQKDIDAAGQAALQTARSYAVTLTSVDNQKLDENFKQVLEGATGEFKDMYSQSAAQLRQLLIDNKAVSRGTVVDAAIKSATKTKVEVLVFVDQSISNSVNPEPRIDRSRVAITMDLVDNHWLASKVDIK</sequence>
<evidence type="ECO:0008006" key="7">
    <source>
        <dbReference type="Google" id="ProtNLM"/>
    </source>
</evidence>
<feature type="region of interest" description="Disordered" evidence="3">
    <location>
        <begin position="1"/>
        <end position="75"/>
    </location>
</feature>
<keyword evidence="6" id="KW-1185">Reference proteome</keyword>
<evidence type="ECO:0000256" key="2">
    <source>
        <dbReference type="ARBA" id="ARBA00023136"/>
    </source>
</evidence>
<dbReference type="RefSeq" id="WP_329779982.1">
    <property type="nucleotide sequence ID" value="NZ_JAYJJU010000007.1"/>
</dbReference>
<dbReference type="EMBL" id="JAYJJU010000007">
    <property type="protein sequence ID" value="MEB3031827.1"/>
    <property type="molecule type" value="Genomic_DNA"/>
</dbReference>
<dbReference type="PANTHER" id="PTHR37042:SF4">
    <property type="entry name" value="OUTER MEMBRANE PROTEIN RV1973"/>
    <property type="match status" value="1"/>
</dbReference>
<feature type="transmembrane region" description="Helical" evidence="4">
    <location>
        <begin position="83"/>
        <end position="104"/>
    </location>
</feature>
<evidence type="ECO:0000313" key="6">
    <source>
        <dbReference type="Proteomes" id="UP001298593"/>
    </source>
</evidence>
<keyword evidence="4" id="KW-1133">Transmembrane helix</keyword>
<reference evidence="5 6" key="1">
    <citation type="submission" date="2023-12" db="EMBL/GenBank/DDBJ databases">
        <title>Description of new species of Mycobacterium terrae complex isolated from sewage at the Sao Paulo Zoological Park Foundation in Brazil.</title>
        <authorList>
            <person name="Romagnoli C.L."/>
            <person name="Conceicao E.C."/>
            <person name="Machado E."/>
            <person name="Barreto L.B.P.F."/>
            <person name="Sharma A."/>
            <person name="Silva N.M."/>
            <person name="Marques L.E."/>
            <person name="Juliana M.A."/>
            <person name="Lourenco M.C.S."/>
            <person name="Digiampietri L.A."/>
            <person name="Suffys P.N."/>
            <person name="Viana-Niero C."/>
        </authorList>
    </citation>
    <scope>NUCLEOTIDE SEQUENCE [LARGE SCALE GENOMIC DNA]</scope>
    <source>
        <strain evidence="5 6">MYC340</strain>
    </source>
</reference>
<comment type="caution">
    <text evidence="5">The sequence shown here is derived from an EMBL/GenBank/DDBJ whole genome shotgun (WGS) entry which is preliminary data.</text>
</comment>
<keyword evidence="2 4" id="KW-0472">Membrane</keyword>
<feature type="compositionally biased region" description="Basic and acidic residues" evidence="3">
    <location>
        <begin position="8"/>
        <end position="18"/>
    </location>
</feature>
<proteinExistence type="predicted"/>
<protein>
    <recommendedName>
        <fullName evidence="7">Mce protein</fullName>
    </recommendedName>
</protein>
<evidence type="ECO:0000256" key="4">
    <source>
        <dbReference type="SAM" id="Phobius"/>
    </source>
</evidence>
<dbReference type="PANTHER" id="PTHR37042">
    <property type="entry name" value="OUTER MEMBRANE PROTEIN RV1973"/>
    <property type="match status" value="1"/>
</dbReference>
<organism evidence="5 6">
    <name type="scientific">[Mycobacterium] nativiensis</name>
    <dbReference type="NCBI Taxonomy" id="2855503"/>
    <lineage>
        <taxon>Bacteria</taxon>
        <taxon>Bacillati</taxon>
        <taxon>Actinomycetota</taxon>
        <taxon>Actinomycetes</taxon>
        <taxon>Mycobacteriales</taxon>
        <taxon>Mycobacteriaceae</taxon>
        <taxon>Mycolicibacter</taxon>
    </lineage>
</organism>
<feature type="compositionally biased region" description="Acidic residues" evidence="3">
    <location>
        <begin position="47"/>
        <end position="61"/>
    </location>
</feature>
<accession>A0ABU5XVQ8</accession>
<comment type="subcellular location">
    <subcellularLocation>
        <location evidence="1">Membrane</location>
    </subcellularLocation>
</comment>
<name>A0ABU5XVQ8_9MYCO</name>
<evidence type="ECO:0000313" key="5">
    <source>
        <dbReference type="EMBL" id="MEB3031827.1"/>
    </source>
</evidence>
<gene>
    <name evidence="5" type="ORF">KV113_09680</name>
</gene>